<comment type="caution">
    <text evidence="2">The sequence shown here is derived from an EMBL/GenBank/DDBJ whole genome shotgun (WGS) entry which is preliminary data.</text>
</comment>
<accession>A0ABP8QXH3</accession>
<protein>
    <submittedName>
        <fullName evidence="2">Uncharacterized protein</fullName>
    </submittedName>
</protein>
<reference evidence="2" key="3">
    <citation type="submission" date="2023-12" db="EMBL/GenBank/DDBJ databases">
        <authorList>
            <person name="Sun Q."/>
            <person name="Inoue M."/>
        </authorList>
    </citation>
    <scope>NUCLEOTIDE SEQUENCE</scope>
    <source>
        <strain evidence="2">JCM 17933</strain>
    </source>
</reference>
<proteinExistence type="predicted"/>
<gene>
    <name evidence="1" type="ORF">GCM10023191_012910</name>
    <name evidence="2" type="ORF">GCM10023191_078490</name>
</gene>
<evidence type="ECO:0000313" key="1">
    <source>
        <dbReference type="EMBL" id="GAA4486530.1"/>
    </source>
</evidence>
<sequence>MADWRIDADTLTLIEKGRPRPNGYTWAEFSAIERPACPTCGEPIYVTPIGVETDGSDETLYVPGRARCVHGCYRR</sequence>
<reference evidence="3" key="2">
    <citation type="journal article" date="2019" name="Int. J. Syst. Evol. Microbiol.">
        <title>The Global Catalogue of Microorganisms (GCM) 10K type strain sequencing project: providing services to taxonomists for standard genome sequencing and annotation.</title>
        <authorList>
            <consortium name="The Broad Institute Genomics Platform"/>
            <consortium name="The Broad Institute Genome Sequencing Center for Infectious Disease"/>
            <person name="Wu L."/>
            <person name="Ma J."/>
        </authorList>
    </citation>
    <scope>NUCLEOTIDE SEQUENCE [LARGE SCALE GENOMIC DNA]</scope>
    <source>
        <strain evidence="3">JCM 17933</strain>
    </source>
</reference>
<reference evidence="2" key="1">
    <citation type="journal article" date="2014" name="Int. J. Syst. Evol. Microbiol.">
        <title>Complete genome of a new Firmicutes species belonging to the dominant human colonic microbiota ('Ruminococcus bicirculans') reveals two chromosomes and a selective capacity to utilize plant glucans.</title>
        <authorList>
            <consortium name="NISC Comparative Sequencing Program"/>
            <person name="Wegmann U."/>
            <person name="Louis P."/>
            <person name="Goesmann A."/>
            <person name="Henrissat B."/>
            <person name="Duncan S.H."/>
            <person name="Flint H.J."/>
        </authorList>
    </citation>
    <scope>NUCLEOTIDE SEQUENCE</scope>
    <source>
        <strain evidence="2">JCM 17933</strain>
    </source>
</reference>
<dbReference type="EMBL" id="BAABHF010000010">
    <property type="protein sequence ID" value="GAA4486530.1"/>
    <property type="molecule type" value="Genomic_DNA"/>
</dbReference>
<dbReference type="Proteomes" id="UP001500503">
    <property type="component" value="Unassembled WGS sequence"/>
</dbReference>
<dbReference type="RefSeq" id="WP_345458602.1">
    <property type="nucleotide sequence ID" value="NZ_BAABHF010000010.1"/>
</dbReference>
<dbReference type="EMBL" id="BAABHF010000046">
    <property type="protein sequence ID" value="GAA4512569.1"/>
    <property type="molecule type" value="Genomic_DNA"/>
</dbReference>
<evidence type="ECO:0000313" key="3">
    <source>
        <dbReference type="Proteomes" id="UP001500503"/>
    </source>
</evidence>
<keyword evidence="3" id="KW-1185">Reference proteome</keyword>
<evidence type="ECO:0000313" key="2">
    <source>
        <dbReference type="EMBL" id="GAA4512569.1"/>
    </source>
</evidence>
<organism evidence="2 3">
    <name type="scientific">Actinoallomurus oryzae</name>
    <dbReference type="NCBI Taxonomy" id="502180"/>
    <lineage>
        <taxon>Bacteria</taxon>
        <taxon>Bacillati</taxon>
        <taxon>Actinomycetota</taxon>
        <taxon>Actinomycetes</taxon>
        <taxon>Streptosporangiales</taxon>
        <taxon>Thermomonosporaceae</taxon>
        <taxon>Actinoallomurus</taxon>
    </lineage>
</organism>
<name>A0ABP8QXH3_9ACTN</name>